<dbReference type="Proteomes" id="UP001527052">
    <property type="component" value="Unassembled WGS sequence"/>
</dbReference>
<dbReference type="RefSeq" id="WP_268637202.1">
    <property type="nucleotide sequence ID" value="NZ_JAMDLZ010000015.1"/>
</dbReference>
<keyword evidence="4" id="KW-1185">Reference proteome</keyword>
<proteinExistence type="predicted"/>
<dbReference type="InterPro" id="IPR012854">
    <property type="entry name" value="Cu_amine_oxidase-like_N"/>
</dbReference>
<dbReference type="InterPro" id="IPR036582">
    <property type="entry name" value="Mao_N_sf"/>
</dbReference>
<evidence type="ECO:0000256" key="1">
    <source>
        <dbReference type="SAM" id="SignalP"/>
    </source>
</evidence>
<protein>
    <submittedName>
        <fullName evidence="3">Copper amine oxidase N-terminal domain-containing protein</fullName>
    </submittedName>
</protein>
<reference evidence="3 4" key="1">
    <citation type="submission" date="2022-05" db="EMBL/GenBank/DDBJ databases">
        <title>Genome Sequencing of Bee-Associated Microbes.</title>
        <authorList>
            <person name="Dunlap C."/>
        </authorList>
    </citation>
    <scope>NUCLEOTIDE SEQUENCE [LARGE SCALE GENOMIC DNA]</scope>
    <source>
        <strain evidence="3 4">NRRL BD-083</strain>
    </source>
</reference>
<comment type="caution">
    <text evidence="3">The sequence shown here is derived from an EMBL/GenBank/DDBJ whole genome shotgun (WGS) entry which is preliminary data.</text>
</comment>
<sequence length="294" mass="33082">MNKLFKIIGFVIFVSFIGNTSANAASSTSLFVNGQAEYDFITVEGRTMVKLRSLSDSSWPVLAYDPKTGVVTIQNKDKSKKVQLVAGRKTATVNGKAIKIDAAVVNKNGSTYVPIRFISETLGGYVYYNNKDKRVIVRTPAGQEEYETLMHGDLTKARHIALGLEKLTEEAPPLHAGEGYNYFYYTFPEGEALRFTLNLAGYSDAYYEVNNEGLAVIKWQKDDVAKREWGAKPTFKSYIYFLDEYMHGLFTYGIVDAQGKDTELGKFSQENCNNNDCNKLVLKIEGEKRTDRRE</sequence>
<feature type="signal peptide" evidence="1">
    <location>
        <begin position="1"/>
        <end position="24"/>
    </location>
</feature>
<accession>A0ABT4ERI5</accession>
<dbReference type="Pfam" id="PF07833">
    <property type="entry name" value="Cu_amine_oxidN1"/>
    <property type="match status" value="1"/>
</dbReference>
<dbReference type="EMBL" id="JAMDLZ010000015">
    <property type="protein sequence ID" value="MCY9547101.1"/>
    <property type="molecule type" value="Genomic_DNA"/>
</dbReference>
<evidence type="ECO:0000313" key="3">
    <source>
        <dbReference type="EMBL" id="MCY9547101.1"/>
    </source>
</evidence>
<name>A0ABT4ERI5_9BACI</name>
<feature type="chain" id="PRO_5045917366" evidence="1">
    <location>
        <begin position="25"/>
        <end position="294"/>
    </location>
</feature>
<evidence type="ECO:0000313" key="4">
    <source>
        <dbReference type="Proteomes" id="UP001527052"/>
    </source>
</evidence>
<evidence type="ECO:0000259" key="2">
    <source>
        <dbReference type="Pfam" id="PF07833"/>
    </source>
</evidence>
<organism evidence="3 4">
    <name type="scientific">Lysinibacillus xylanilyticus</name>
    <dbReference type="NCBI Taxonomy" id="582475"/>
    <lineage>
        <taxon>Bacteria</taxon>
        <taxon>Bacillati</taxon>
        <taxon>Bacillota</taxon>
        <taxon>Bacilli</taxon>
        <taxon>Bacillales</taxon>
        <taxon>Bacillaceae</taxon>
        <taxon>Lysinibacillus</taxon>
    </lineage>
</organism>
<gene>
    <name evidence="3" type="ORF">M5W82_09050</name>
</gene>
<keyword evidence="1" id="KW-0732">Signal</keyword>
<dbReference type="SUPFAM" id="SSF55383">
    <property type="entry name" value="Copper amine oxidase, domain N"/>
    <property type="match status" value="1"/>
</dbReference>
<feature type="domain" description="Copper amine oxidase-like N-terminal" evidence="2">
    <location>
        <begin position="42"/>
        <end position="137"/>
    </location>
</feature>
<dbReference type="Gene3D" id="3.30.457.10">
    <property type="entry name" value="Copper amine oxidase-like, N-terminal domain"/>
    <property type="match status" value="1"/>
</dbReference>